<name>A0AAE1U7S0_9EUCA</name>
<dbReference type="PANTHER" id="PTHR45913">
    <property type="entry name" value="EPM2A-INTERACTING PROTEIN 1"/>
    <property type="match status" value="1"/>
</dbReference>
<accession>A0AAE1U7S0</accession>
<dbReference type="AlphaFoldDB" id="A0AAE1U7S0"/>
<proteinExistence type="predicted"/>
<sequence length="234" mass="27043">MYIVVKVVNSILSHSLNHRQFQLLLEKVNEHYIDLLFFCEVRWLSRGAMLSRVCDLKQEISNFLHQKKLPYADKFFDPRWFACLALLTDISTHLNALNLKPQGKEVLVTDMYCHIIAFEVKLRLWETQLADSQFAHCPRLAACDPDTIDPDTCVSVVSSLRQDFASRFKGVKVLAGDFKLFTAPFDVAVNDVPIPLQMEIIELQCNEELKAKFRTSSPLSFFRDYLHSDKFPKL</sequence>
<protein>
    <submittedName>
        <fullName evidence="1">Uncharacterized protein</fullName>
    </submittedName>
</protein>
<organism evidence="1 2">
    <name type="scientific">Petrolisthes manimaculis</name>
    <dbReference type="NCBI Taxonomy" id="1843537"/>
    <lineage>
        <taxon>Eukaryota</taxon>
        <taxon>Metazoa</taxon>
        <taxon>Ecdysozoa</taxon>
        <taxon>Arthropoda</taxon>
        <taxon>Crustacea</taxon>
        <taxon>Multicrustacea</taxon>
        <taxon>Malacostraca</taxon>
        <taxon>Eumalacostraca</taxon>
        <taxon>Eucarida</taxon>
        <taxon>Decapoda</taxon>
        <taxon>Pleocyemata</taxon>
        <taxon>Anomura</taxon>
        <taxon>Galatheoidea</taxon>
        <taxon>Porcellanidae</taxon>
        <taxon>Petrolisthes</taxon>
    </lineage>
</organism>
<evidence type="ECO:0000313" key="2">
    <source>
        <dbReference type="Proteomes" id="UP001292094"/>
    </source>
</evidence>
<comment type="caution">
    <text evidence="1">The sequence shown here is derived from an EMBL/GenBank/DDBJ whole genome shotgun (WGS) entry which is preliminary data.</text>
</comment>
<keyword evidence="2" id="KW-1185">Reference proteome</keyword>
<dbReference type="EMBL" id="JAWZYT010001328">
    <property type="protein sequence ID" value="KAK4313322.1"/>
    <property type="molecule type" value="Genomic_DNA"/>
</dbReference>
<reference evidence="1" key="1">
    <citation type="submission" date="2023-11" db="EMBL/GenBank/DDBJ databases">
        <title>Genome assemblies of two species of porcelain crab, Petrolisthes cinctipes and Petrolisthes manimaculis (Anomura: Porcellanidae).</title>
        <authorList>
            <person name="Angst P."/>
        </authorList>
    </citation>
    <scope>NUCLEOTIDE SEQUENCE</scope>
    <source>
        <strain evidence="1">PB745_02</strain>
        <tissue evidence="1">Gill</tissue>
    </source>
</reference>
<dbReference type="PANTHER" id="PTHR45913:SF5">
    <property type="entry name" value="GENERAL TRANSCRIPTION FACTOR II-I REPEAT DOMAIN-CONTAINING PROTEIN 2A-LIKE PROTEIN"/>
    <property type="match status" value="1"/>
</dbReference>
<evidence type="ECO:0000313" key="1">
    <source>
        <dbReference type="EMBL" id="KAK4313322.1"/>
    </source>
</evidence>
<gene>
    <name evidence="1" type="ORF">Pmani_015331</name>
</gene>
<dbReference type="Proteomes" id="UP001292094">
    <property type="component" value="Unassembled WGS sequence"/>
</dbReference>